<keyword evidence="1" id="KW-1133">Transmembrane helix</keyword>
<keyword evidence="1" id="KW-0472">Membrane</keyword>
<keyword evidence="1" id="KW-0812">Transmembrane</keyword>
<accession>A0A9D7SCC3</accession>
<feature type="transmembrane region" description="Helical" evidence="1">
    <location>
        <begin position="141"/>
        <end position="166"/>
    </location>
</feature>
<organism evidence="2 3">
    <name type="scientific">Candidatus Defluviibacterium haderslevense</name>
    <dbReference type="NCBI Taxonomy" id="2981993"/>
    <lineage>
        <taxon>Bacteria</taxon>
        <taxon>Pseudomonadati</taxon>
        <taxon>Bacteroidota</taxon>
        <taxon>Saprospiria</taxon>
        <taxon>Saprospirales</taxon>
        <taxon>Saprospiraceae</taxon>
        <taxon>Candidatus Defluviibacterium</taxon>
    </lineage>
</organism>
<evidence type="ECO:0000313" key="2">
    <source>
        <dbReference type="EMBL" id="MBK9719198.1"/>
    </source>
</evidence>
<reference evidence="2 3" key="1">
    <citation type="submission" date="2020-10" db="EMBL/GenBank/DDBJ databases">
        <title>Connecting structure to function with the recovery of over 1000 high-quality activated sludge metagenome-assembled genomes encoding full-length rRNA genes using long-read sequencing.</title>
        <authorList>
            <person name="Singleton C.M."/>
            <person name="Petriglieri F."/>
            <person name="Kristensen J.M."/>
            <person name="Kirkegaard R.H."/>
            <person name="Michaelsen T.Y."/>
            <person name="Andersen M.H."/>
            <person name="Karst S.M."/>
            <person name="Dueholm M.S."/>
            <person name="Nielsen P.H."/>
            <person name="Albertsen M."/>
        </authorList>
    </citation>
    <scope>NUCLEOTIDE SEQUENCE [LARGE SCALE GENOMIC DNA]</scope>
    <source>
        <strain evidence="2">Ribe_18-Q3-R11-54_BAT3C.373</strain>
    </source>
</reference>
<dbReference type="EMBL" id="JADKFW010000017">
    <property type="protein sequence ID" value="MBK9719198.1"/>
    <property type="molecule type" value="Genomic_DNA"/>
</dbReference>
<evidence type="ECO:0000256" key="1">
    <source>
        <dbReference type="SAM" id="Phobius"/>
    </source>
</evidence>
<gene>
    <name evidence="2" type="ORF">IPO85_17100</name>
</gene>
<dbReference type="Proteomes" id="UP000808349">
    <property type="component" value="Unassembled WGS sequence"/>
</dbReference>
<name>A0A9D7SCC3_9BACT</name>
<comment type="caution">
    <text evidence="2">The sequence shown here is derived from an EMBL/GenBank/DDBJ whole genome shotgun (WGS) entry which is preliminary data.</text>
</comment>
<protein>
    <submittedName>
        <fullName evidence="2">Uncharacterized protein</fullName>
    </submittedName>
</protein>
<proteinExistence type="predicted"/>
<dbReference type="AlphaFoldDB" id="A0A9D7SCC3"/>
<feature type="transmembrane region" description="Helical" evidence="1">
    <location>
        <begin position="244"/>
        <end position="260"/>
    </location>
</feature>
<sequence>MNEEMLKALYDKLDLQSKTDFETFKADITDNPAMQEAIYNKLDLKSSGVQLNTFKTDLGVSTLSNNQRNLLDTVADKESNGYDVIVGGGKFDDYSSLHQDMYHNLLDYFIPKFLLVFIGSILIYYITYKLGSYLKLSTRNFIYKILFLLFLSAFICLGVLSMVIYLSGDTKYFNQRMGLFLAAYLTAMYSGYKSIKNNSEHPRIINTTINNQKNKISMFKWISNFIFFRYSICKKLFSEGTRRIIFICSLGIPLFSGFFFNEDGINDPDFSFTIIFVYFLFHFIIYIWNYISDGYKQS</sequence>
<evidence type="ECO:0000313" key="3">
    <source>
        <dbReference type="Proteomes" id="UP000808349"/>
    </source>
</evidence>
<feature type="transmembrane region" description="Helical" evidence="1">
    <location>
        <begin position="272"/>
        <end position="291"/>
    </location>
</feature>
<feature type="transmembrane region" description="Helical" evidence="1">
    <location>
        <begin position="105"/>
        <end position="126"/>
    </location>
</feature>